<dbReference type="PANTHER" id="PTHR15371">
    <property type="entry name" value="TIM23"/>
    <property type="match status" value="1"/>
</dbReference>
<proteinExistence type="predicted"/>
<sequence length="218" mass="23631">MNSFSDDSGSKSPGLTSSSLAPLSPYLNIDPSYLPAQPEYIFPEGNSRERGRFELAFSQIGGSYMAGAVIGGTTGFYNGLRRTTMAGQTGKLMRTQMLNHITKQGSTTSNALGVVTVMYSGFGILLSWARGVDDELNTITAATATGMLFKSTHGLRKCGLGGAVGFGIASLYCLWTSRDKLQTFQQQYATALKTRFLKNEEPKLAETEVFLSDWKDDE</sequence>
<keyword evidence="2" id="KW-0812">Transmembrane</keyword>
<accession>A0A482X6W4</accession>
<comment type="subcellular location">
    <subcellularLocation>
        <location evidence="1">Membrane</location>
        <topology evidence="1">Multi-pass membrane protein</topology>
    </subcellularLocation>
</comment>
<comment type="caution">
    <text evidence="5">The sequence shown here is derived from an EMBL/GenBank/DDBJ whole genome shotgun (WGS) entry which is preliminary data.</text>
</comment>
<protein>
    <recommendedName>
        <fullName evidence="7">Mitochondrial import inner membrane translocase subunit TIM23</fullName>
    </recommendedName>
</protein>
<reference evidence="5 6" key="1">
    <citation type="journal article" date="2017" name="Gigascience">
        <title>Genome sequence of the small brown planthopper, Laodelphax striatellus.</title>
        <authorList>
            <person name="Zhu J."/>
            <person name="Jiang F."/>
            <person name="Wang X."/>
            <person name="Yang P."/>
            <person name="Bao Y."/>
            <person name="Zhao W."/>
            <person name="Wang W."/>
            <person name="Lu H."/>
            <person name="Wang Q."/>
            <person name="Cui N."/>
            <person name="Li J."/>
            <person name="Chen X."/>
            <person name="Luo L."/>
            <person name="Yu J."/>
            <person name="Kang L."/>
            <person name="Cui F."/>
        </authorList>
    </citation>
    <scope>NUCLEOTIDE SEQUENCE [LARGE SCALE GENOMIC DNA]</scope>
    <source>
        <strain evidence="5">Lst14</strain>
    </source>
</reference>
<evidence type="ECO:0000256" key="1">
    <source>
        <dbReference type="ARBA" id="ARBA00004141"/>
    </source>
</evidence>
<name>A0A482X6W4_LAOST</name>
<evidence type="ECO:0008006" key="7">
    <source>
        <dbReference type="Google" id="ProtNLM"/>
    </source>
</evidence>
<keyword evidence="3" id="KW-1133">Transmembrane helix</keyword>
<dbReference type="AlphaFoldDB" id="A0A482X6W4"/>
<dbReference type="GO" id="GO:0005744">
    <property type="term" value="C:TIM23 mitochondrial import inner membrane translocase complex"/>
    <property type="evidence" value="ECO:0007669"/>
    <property type="project" value="TreeGrafter"/>
</dbReference>
<evidence type="ECO:0000313" key="6">
    <source>
        <dbReference type="Proteomes" id="UP000291343"/>
    </source>
</evidence>
<dbReference type="GO" id="GO:0030150">
    <property type="term" value="P:protein import into mitochondrial matrix"/>
    <property type="evidence" value="ECO:0007669"/>
    <property type="project" value="TreeGrafter"/>
</dbReference>
<dbReference type="OrthoDB" id="159299at2759"/>
<organism evidence="5 6">
    <name type="scientific">Laodelphax striatellus</name>
    <name type="common">Small brown planthopper</name>
    <name type="synonym">Delphax striatella</name>
    <dbReference type="NCBI Taxonomy" id="195883"/>
    <lineage>
        <taxon>Eukaryota</taxon>
        <taxon>Metazoa</taxon>
        <taxon>Ecdysozoa</taxon>
        <taxon>Arthropoda</taxon>
        <taxon>Hexapoda</taxon>
        <taxon>Insecta</taxon>
        <taxon>Pterygota</taxon>
        <taxon>Neoptera</taxon>
        <taxon>Paraneoptera</taxon>
        <taxon>Hemiptera</taxon>
        <taxon>Auchenorrhyncha</taxon>
        <taxon>Fulgoroidea</taxon>
        <taxon>Delphacidae</taxon>
        <taxon>Criomorphinae</taxon>
        <taxon>Laodelphax</taxon>
    </lineage>
</organism>
<dbReference type="SMR" id="A0A482X6W4"/>
<dbReference type="Pfam" id="PF02466">
    <property type="entry name" value="Tim17"/>
    <property type="match status" value="1"/>
</dbReference>
<gene>
    <name evidence="5" type="ORF">LSTR_LSTR000136</name>
</gene>
<dbReference type="GO" id="GO:0008320">
    <property type="term" value="F:protein transmembrane transporter activity"/>
    <property type="evidence" value="ECO:0007669"/>
    <property type="project" value="TreeGrafter"/>
</dbReference>
<dbReference type="FunCoup" id="A0A482X6W4">
    <property type="interactions" value="653"/>
</dbReference>
<dbReference type="PANTHER" id="PTHR15371:SF0">
    <property type="entry name" value="SD19278P"/>
    <property type="match status" value="1"/>
</dbReference>
<evidence type="ECO:0000256" key="3">
    <source>
        <dbReference type="ARBA" id="ARBA00022989"/>
    </source>
</evidence>
<dbReference type="STRING" id="195883.A0A482X6W4"/>
<dbReference type="InterPro" id="IPR045238">
    <property type="entry name" value="Tim23-like"/>
</dbReference>
<evidence type="ECO:0000256" key="2">
    <source>
        <dbReference type="ARBA" id="ARBA00022692"/>
    </source>
</evidence>
<dbReference type="InParanoid" id="A0A482X6W4"/>
<dbReference type="EMBL" id="QKKF02016774">
    <property type="protein sequence ID" value="RZF41422.1"/>
    <property type="molecule type" value="Genomic_DNA"/>
</dbReference>
<keyword evidence="6" id="KW-1185">Reference proteome</keyword>
<dbReference type="Proteomes" id="UP000291343">
    <property type="component" value="Unassembled WGS sequence"/>
</dbReference>
<evidence type="ECO:0000313" key="5">
    <source>
        <dbReference type="EMBL" id="RZF41422.1"/>
    </source>
</evidence>
<evidence type="ECO:0000256" key="4">
    <source>
        <dbReference type="ARBA" id="ARBA00023136"/>
    </source>
</evidence>
<keyword evidence="4" id="KW-0472">Membrane</keyword>